<sequence length="51" mass="5630">MAISINSVGFPISVRNAPYNLAKAFIITLEIPASARSQSDHVPNMQRQDLF</sequence>
<evidence type="ECO:0000313" key="1">
    <source>
        <dbReference type="EMBL" id="MBW89136.1"/>
    </source>
</evidence>
<dbReference type="EMBL" id="GGEC01008653">
    <property type="protein sequence ID" value="MBW89136.1"/>
    <property type="molecule type" value="Transcribed_RNA"/>
</dbReference>
<name>A0A2P2J6N5_RHIMU</name>
<protein>
    <submittedName>
        <fullName evidence="1">Uncharacterized protein</fullName>
    </submittedName>
</protein>
<dbReference type="AlphaFoldDB" id="A0A2P2J6N5"/>
<accession>A0A2P2J6N5</accession>
<organism evidence="1">
    <name type="scientific">Rhizophora mucronata</name>
    <name type="common">Asiatic mangrove</name>
    <dbReference type="NCBI Taxonomy" id="61149"/>
    <lineage>
        <taxon>Eukaryota</taxon>
        <taxon>Viridiplantae</taxon>
        <taxon>Streptophyta</taxon>
        <taxon>Embryophyta</taxon>
        <taxon>Tracheophyta</taxon>
        <taxon>Spermatophyta</taxon>
        <taxon>Magnoliopsida</taxon>
        <taxon>eudicotyledons</taxon>
        <taxon>Gunneridae</taxon>
        <taxon>Pentapetalae</taxon>
        <taxon>rosids</taxon>
        <taxon>fabids</taxon>
        <taxon>Malpighiales</taxon>
        <taxon>Rhizophoraceae</taxon>
        <taxon>Rhizophora</taxon>
    </lineage>
</organism>
<reference evidence="1" key="1">
    <citation type="submission" date="2018-02" db="EMBL/GenBank/DDBJ databases">
        <title>Rhizophora mucronata_Transcriptome.</title>
        <authorList>
            <person name="Meera S.P."/>
            <person name="Sreeshan A."/>
            <person name="Augustine A."/>
        </authorList>
    </citation>
    <scope>NUCLEOTIDE SEQUENCE</scope>
    <source>
        <tissue evidence="1">Leaf</tissue>
    </source>
</reference>
<proteinExistence type="predicted"/>